<evidence type="ECO:0000256" key="2">
    <source>
        <dbReference type="ARBA" id="ARBA00006464"/>
    </source>
</evidence>
<dbReference type="EMBL" id="JACIIV010000003">
    <property type="protein sequence ID" value="MBB6226429.1"/>
    <property type="molecule type" value="Genomic_DNA"/>
</dbReference>
<accession>A0A841L0T2</accession>
<keyword evidence="7" id="KW-0472">Membrane</keyword>
<gene>
    <name evidence="10" type="ORF">FHS79_000583</name>
</gene>
<dbReference type="GO" id="GO:0000271">
    <property type="term" value="P:polysaccharide biosynthetic process"/>
    <property type="evidence" value="ECO:0007669"/>
    <property type="project" value="UniProtKB-KW"/>
</dbReference>
<evidence type="ECO:0000256" key="7">
    <source>
        <dbReference type="ARBA" id="ARBA00023136"/>
    </source>
</evidence>
<dbReference type="Proteomes" id="UP000538147">
    <property type="component" value="Unassembled WGS sequence"/>
</dbReference>
<feature type="domain" description="Bacterial sugar transferase" evidence="9">
    <location>
        <begin position="3"/>
        <end position="173"/>
    </location>
</feature>
<name>A0A841L0T2_9SPHN</name>
<reference evidence="10 11" key="1">
    <citation type="submission" date="2020-08" db="EMBL/GenBank/DDBJ databases">
        <title>Genomic Encyclopedia of Type Strains, Phase IV (KMG-IV): sequencing the most valuable type-strain genomes for metagenomic binning, comparative biology and taxonomic classification.</title>
        <authorList>
            <person name="Goeker M."/>
        </authorList>
    </citation>
    <scope>NUCLEOTIDE SEQUENCE [LARGE SCALE GENOMIC DNA]</scope>
    <source>
        <strain evidence="10 11">DSM 102189</strain>
    </source>
</reference>
<keyword evidence="8" id="KW-0270">Exopolysaccharide synthesis</keyword>
<evidence type="ECO:0000256" key="1">
    <source>
        <dbReference type="ARBA" id="ARBA00004236"/>
    </source>
</evidence>
<sequence length="179" mass="19819">MLFSAATIALTSSGPILFRQQRIGRDGELFTCLKFRTMHVNASEMLDALLADCPAARAEWAENHKLRNDPRIIGIGNFLRRTSLDELPQIFNVLAGEMAIVGPRPIVTGEIARYGRYIGDYCSVRPGITGLWQVSGRSETSYRCRVACDRLYARRKSILGDIRIMACTVPVVLLGQGAC</sequence>
<evidence type="ECO:0000259" key="9">
    <source>
        <dbReference type="Pfam" id="PF02397"/>
    </source>
</evidence>
<dbReference type="PANTHER" id="PTHR30576">
    <property type="entry name" value="COLANIC BIOSYNTHESIS UDP-GLUCOSE LIPID CARRIER TRANSFERASE"/>
    <property type="match status" value="1"/>
</dbReference>
<keyword evidence="5" id="KW-0812">Transmembrane</keyword>
<dbReference type="GO" id="GO:0016780">
    <property type="term" value="F:phosphotransferase activity, for other substituted phosphate groups"/>
    <property type="evidence" value="ECO:0007669"/>
    <property type="project" value="TreeGrafter"/>
</dbReference>
<evidence type="ECO:0000313" key="11">
    <source>
        <dbReference type="Proteomes" id="UP000538147"/>
    </source>
</evidence>
<dbReference type="Pfam" id="PF02397">
    <property type="entry name" value="Bac_transf"/>
    <property type="match status" value="1"/>
</dbReference>
<evidence type="ECO:0000256" key="8">
    <source>
        <dbReference type="ARBA" id="ARBA00023169"/>
    </source>
</evidence>
<evidence type="ECO:0000256" key="5">
    <source>
        <dbReference type="ARBA" id="ARBA00022692"/>
    </source>
</evidence>
<evidence type="ECO:0000313" key="10">
    <source>
        <dbReference type="EMBL" id="MBB6226429.1"/>
    </source>
</evidence>
<organism evidence="10 11">
    <name type="scientific">Polymorphobacter multimanifer</name>
    <dbReference type="NCBI Taxonomy" id="1070431"/>
    <lineage>
        <taxon>Bacteria</taxon>
        <taxon>Pseudomonadati</taxon>
        <taxon>Pseudomonadota</taxon>
        <taxon>Alphaproteobacteria</taxon>
        <taxon>Sphingomonadales</taxon>
        <taxon>Sphingosinicellaceae</taxon>
        <taxon>Polymorphobacter</taxon>
    </lineage>
</organism>
<keyword evidence="4 10" id="KW-0808">Transferase</keyword>
<comment type="caution">
    <text evidence="10">The sequence shown here is derived from an EMBL/GenBank/DDBJ whole genome shotgun (WGS) entry which is preliminary data.</text>
</comment>
<evidence type="ECO:0000256" key="6">
    <source>
        <dbReference type="ARBA" id="ARBA00022989"/>
    </source>
</evidence>
<evidence type="ECO:0000256" key="3">
    <source>
        <dbReference type="ARBA" id="ARBA00022475"/>
    </source>
</evidence>
<comment type="subcellular location">
    <subcellularLocation>
        <location evidence="1">Cell membrane</location>
    </subcellularLocation>
</comment>
<keyword evidence="3" id="KW-1003">Cell membrane</keyword>
<dbReference type="PANTHER" id="PTHR30576:SF4">
    <property type="entry name" value="UNDECAPRENYL-PHOSPHATE GALACTOSE PHOSPHOTRANSFERASE"/>
    <property type="match status" value="1"/>
</dbReference>
<keyword evidence="11" id="KW-1185">Reference proteome</keyword>
<comment type="similarity">
    <text evidence="2">Belongs to the bacterial sugar transferase family.</text>
</comment>
<dbReference type="InterPro" id="IPR003362">
    <property type="entry name" value="Bact_transf"/>
</dbReference>
<dbReference type="GO" id="GO:0005886">
    <property type="term" value="C:plasma membrane"/>
    <property type="evidence" value="ECO:0007669"/>
    <property type="project" value="UniProtKB-SubCell"/>
</dbReference>
<dbReference type="AlphaFoldDB" id="A0A841L0T2"/>
<evidence type="ECO:0000256" key="4">
    <source>
        <dbReference type="ARBA" id="ARBA00022679"/>
    </source>
</evidence>
<proteinExistence type="inferred from homology"/>
<keyword evidence="6" id="KW-1133">Transmembrane helix</keyword>
<protein>
    <submittedName>
        <fullName evidence="10">Lipopolysaccharide/colanic/teichoic acid biosynthesis glycosyltransferase</fullName>
    </submittedName>
</protein>